<keyword evidence="2" id="KW-1185">Reference proteome</keyword>
<evidence type="ECO:0000313" key="2">
    <source>
        <dbReference type="Proteomes" id="UP000253318"/>
    </source>
</evidence>
<evidence type="ECO:0000313" key="1">
    <source>
        <dbReference type="EMBL" id="RCV61409.1"/>
    </source>
</evidence>
<sequence>MPRSPNAKLAALLSEAGLTYDALARAVNRVGAEAGLDLRYDRTSVAHWLSGARPRGQVPDVITEAIGRRLRRPLTPTDTGFVAAPPPSDIGLEWHGDVATSLTELGRADMDVSRRAVLRHSVYSLAALVAIPNWQEIADRAEHARRKSHMGRVGPGEVDAVSAMAEAFSTVDDRFGGGHARSSVAAYIANDVAIWLRADAAPDTRRALHAAAADLVYLAGFMAWDDDAHGLAERYYLQALRLAAEADAPLTYATVLRGMSIQASDLGHHNEALHLVEAAESAAKDAPPRMWAFLAGQRAVAQAALGDRRSAVASLSEAERHLESATSQVEPFGSYHHAALAFQEAHLRAHLGDVHGAVTAMTASNRRRPEDERRSRALSTALLGDYQFRAGHLEAACQTWHAFLDDYPYLTAGRADAALARLRSSVQRHSGNAAAAALFRRADDLVAA</sequence>
<organism evidence="1 2">
    <name type="scientific">Marinitenerispora sediminis</name>
    <dbReference type="NCBI Taxonomy" id="1931232"/>
    <lineage>
        <taxon>Bacteria</taxon>
        <taxon>Bacillati</taxon>
        <taxon>Actinomycetota</taxon>
        <taxon>Actinomycetes</taxon>
        <taxon>Streptosporangiales</taxon>
        <taxon>Nocardiopsidaceae</taxon>
        <taxon>Marinitenerispora</taxon>
    </lineage>
</organism>
<gene>
    <name evidence="1" type="ORF">DEF24_04490</name>
</gene>
<accession>A0A368T9Q0</accession>
<dbReference type="AlphaFoldDB" id="A0A368T9Q0"/>
<dbReference type="SUPFAM" id="SSF48452">
    <property type="entry name" value="TPR-like"/>
    <property type="match status" value="1"/>
</dbReference>
<name>A0A368T9Q0_9ACTN</name>
<reference evidence="1 2" key="1">
    <citation type="submission" date="2018-04" db="EMBL/GenBank/DDBJ databases">
        <title>Novel actinobacteria from marine sediment.</title>
        <authorList>
            <person name="Ng Z.Y."/>
            <person name="Tan G.Y.A."/>
        </authorList>
    </citation>
    <scope>NUCLEOTIDE SEQUENCE [LARGE SCALE GENOMIC DNA]</scope>
    <source>
        <strain evidence="1 2">TPS81</strain>
    </source>
</reference>
<dbReference type="EMBL" id="QEIN01000021">
    <property type="protein sequence ID" value="RCV61409.1"/>
    <property type="molecule type" value="Genomic_DNA"/>
</dbReference>
<proteinExistence type="predicted"/>
<comment type="caution">
    <text evidence="1">The sequence shown here is derived from an EMBL/GenBank/DDBJ whole genome shotgun (WGS) entry which is preliminary data.</text>
</comment>
<dbReference type="RefSeq" id="WP_114397544.1">
    <property type="nucleotide sequence ID" value="NZ_QEIM01000040.1"/>
</dbReference>
<dbReference type="InterPro" id="IPR011990">
    <property type="entry name" value="TPR-like_helical_dom_sf"/>
</dbReference>
<dbReference type="OrthoDB" id="3213425at2"/>
<protein>
    <submittedName>
        <fullName evidence="1">Transcriptional regulator</fullName>
    </submittedName>
</protein>
<dbReference type="Proteomes" id="UP000253318">
    <property type="component" value="Unassembled WGS sequence"/>
</dbReference>